<accession>A0A8S5SPW0</accession>
<sequence length="250" mass="26237">MDLLSTAPDGLPPRYGSDRSATAIGRVVRIVEDGRSVVVSLFGGPPVQVQATAVNWAGTETAYVLIDQDTGRPIHVLGPAPTPEKPLLEWMPTASPPQSPREAVIPAQWVGTWDGTAWARYGGGGAWQGRSPAGKELRGLALFGRQIEAIGRIDVRSAVLTLRPAPSAVPWPVQVRTATYSDTGPVTVGPTVSAPVQVGADLIEVDVMRLAESMKAPGAGIALVGAAYGGVRQGGDSLSLRLEYMQEENV</sequence>
<reference evidence="1" key="1">
    <citation type="journal article" date="2021" name="Proc. Natl. Acad. Sci. U.S.A.">
        <title>A Catalog of Tens of Thousands of Viruses from Human Metagenomes Reveals Hidden Associations with Chronic Diseases.</title>
        <authorList>
            <person name="Tisza M.J."/>
            <person name="Buck C.B."/>
        </authorList>
    </citation>
    <scope>NUCLEOTIDE SEQUENCE</scope>
    <source>
        <strain evidence="1">CtJyX12</strain>
    </source>
</reference>
<name>A0A8S5SPW0_9CAUD</name>
<proteinExistence type="predicted"/>
<protein>
    <submittedName>
        <fullName evidence="1">Uncharacterized protein</fullName>
    </submittedName>
</protein>
<organism evidence="1">
    <name type="scientific">Siphoviridae sp. ctJyX12</name>
    <dbReference type="NCBI Taxonomy" id="2827840"/>
    <lineage>
        <taxon>Viruses</taxon>
        <taxon>Duplodnaviria</taxon>
        <taxon>Heunggongvirae</taxon>
        <taxon>Uroviricota</taxon>
        <taxon>Caudoviricetes</taxon>
    </lineage>
</organism>
<evidence type="ECO:0000313" key="1">
    <source>
        <dbReference type="EMBL" id="DAF53084.1"/>
    </source>
</evidence>
<dbReference type="EMBL" id="BK032646">
    <property type="protein sequence ID" value="DAF53084.1"/>
    <property type="molecule type" value="Genomic_DNA"/>
</dbReference>